<name>A0ABS2TI67_9ACTO</name>
<protein>
    <submittedName>
        <fullName evidence="1">Uncharacterized protein</fullName>
    </submittedName>
</protein>
<comment type="caution">
    <text evidence="1">The sequence shown here is derived from an EMBL/GenBank/DDBJ whole genome shotgun (WGS) entry which is preliminary data.</text>
</comment>
<dbReference type="Proteomes" id="UP000705983">
    <property type="component" value="Unassembled WGS sequence"/>
</dbReference>
<reference evidence="2" key="1">
    <citation type="submission" date="2021-02" db="EMBL/GenBank/DDBJ databases">
        <title>Leucobacter sp. CX169.</title>
        <authorList>
            <person name="Cheng Y."/>
        </authorList>
    </citation>
    <scope>NUCLEOTIDE SEQUENCE [LARGE SCALE GENOMIC DNA]</scope>
    <source>
        <strain evidence="2">JY899</strain>
    </source>
</reference>
<organism evidence="1 2">
    <name type="scientific">Flaviflexus equikiangi</name>
    <dbReference type="NCBI Taxonomy" id="2758573"/>
    <lineage>
        <taxon>Bacteria</taxon>
        <taxon>Bacillati</taxon>
        <taxon>Actinomycetota</taxon>
        <taxon>Actinomycetes</taxon>
        <taxon>Actinomycetales</taxon>
        <taxon>Actinomycetaceae</taxon>
        <taxon>Flaviflexus</taxon>
    </lineage>
</organism>
<accession>A0ABS2TI67</accession>
<keyword evidence="2" id="KW-1185">Reference proteome</keyword>
<sequence>MEPTPGRDMEAIVADLMPDDPVDGESLDRAAGRFDEIARVLSEALSKAQG</sequence>
<evidence type="ECO:0000313" key="2">
    <source>
        <dbReference type="Proteomes" id="UP000705983"/>
    </source>
</evidence>
<dbReference type="EMBL" id="JAFFJS010000007">
    <property type="protein sequence ID" value="MBM9434058.1"/>
    <property type="molecule type" value="Genomic_DNA"/>
</dbReference>
<dbReference type="RefSeq" id="WP_182169621.1">
    <property type="nucleotide sequence ID" value="NZ_CP059676.1"/>
</dbReference>
<proteinExistence type="predicted"/>
<evidence type="ECO:0000313" key="1">
    <source>
        <dbReference type="EMBL" id="MBM9434058.1"/>
    </source>
</evidence>
<gene>
    <name evidence="1" type="ORF">JVW63_10170</name>
</gene>